<proteinExistence type="predicted"/>
<gene>
    <name evidence="2" type="ORF">DFR38_11346</name>
</gene>
<reference evidence="2 3" key="1">
    <citation type="submission" date="2018-05" db="EMBL/GenBank/DDBJ databases">
        <title>Genomic Encyclopedia of Type Strains, Phase IV (KMG-IV): sequencing the most valuable type-strain genomes for metagenomic binning, comparative biology and taxonomic classification.</title>
        <authorList>
            <person name="Goeker M."/>
        </authorList>
    </citation>
    <scope>NUCLEOTIDE SEQUENCE [LARGE SCALE GENOMIC DNA]</scope>
    <source>
        <strain evidence="2 3">DSM 25134</strain>
    </source>
</reference>
<dbReference type="InterPro" id="IPR050834">
    <property type="entry name" value="Glycosyltransf_2"/>
</dbReference>
<dbReference type="InterPro" id="IPR001173">
    <property type="entry name" value="Glyco_trans_2-like"/>
</dbReference>
<dbReference type="AlphaFoldDB" id="A0A318J687"/>
<accession>A0A318J687</accession>
<name>A0A318J687_9NEIS</name>
<dbReference type="InterPro" id="IPR029044">
    <property type="entry name" value="Nucleotide-diphossugar_trans"/>
</dbReference>
<evidence type="ECO:0000313" key="3">
    <source>
        <dbReference type="Proteomes" id="UP000248395"/>
    </source>
</evidence>
<dbReference type="GO" id="GO:0016740">
    <property type="term" value="F:transferase activity"/>
    <property type="evidence" value="ECO:0007669"/>
    <property type="project" value="UniProtKB-KW"/>
</dbReference>
<evidence type="ECO:0000259" key="1">
    <source>
        <dbReference type="Pfam" id="PF00535"/>
    </source>
</evidence>
<dbReference type="EMBL" id="QJKC01000013">
    <property type="protein sequence ID" value="PXX44364.1"/>
    <property type="molecule type" value="Genomic_DNA"/>
</dbReference>
<dbReference type="RefSeq" id="WP_059284341.1">
    <property type="nucleotide sequence ID" value="NZ_LNQU01000001.1"/>
</dbReference>
<dbReference type="Gene3D" id="3.90.550.10">
    <property type="entry name" value="Spore Coat Polysaccharide Biosynthesis Protein SpsA, Chain A"/>
    <property type="match status" value="2"/>
</dbReference>
<evidence type="ECO:0000313" key="2">
    <source>
        <dbReference type="EMBL" id="PXX44364.1"/>
    </source>
</evidence>
<dbReference type="PANTHER" id="PTHR43685:SF2">
    <property type="entry name" value="GLYCOSYLTRANSFERASE 2-LIKE DOMAIN-CONTAINING PROTEIN"/>
    <property type="match status" value="1"/>
</dbReference>
<sequence>MISIIIPAYNYARFLPSAINSILQQNINDVEIIICDDCSTDETQSISETYANADSRITYVKNEINLGATCNINQGIKRASGDYVVLLGADDMLVPNSLQKLKDVLDQHPECGFVFGRYTMLTEDERSIPLQHPGWLTQDYFASRDELPELLKFDCYINIGASMFRRNILGSEDFFDTKLSAFDTERFFRATDWDKVMNLSLKGVQSAFINSEISIFRLHNQQASSGDRYGRSGLAFFEHSVLLEKYFTAENVDRLLPHLADIVRLYQSKFEFFVQNALPEFEYRKSLAEQRANQLLSHIEKVISQSAPQTKQHFTETDISSSLHDPIDPNQPFFSIILTTYNRPHLAVNALQSIASQTYKNFEIIMVNDGGPAQENLLEWLCKDLNITYVRQPNRGVAAARNLALRLARGQYVVYLDDDDLMYTHHLARLHHEACRNPGALVFGNAHFITEQVNFGLREDQRKSMMACKKFDFNRLQITNYIPINALAHPLLAIEKVGGFDESLASHEDWDLLIRLSRTIPFVHFNDTTVQVRRRLGNGQEYDSRTVQAWQNMKHDFEIIYGRYSDMGIQEVIDARRKVLAADHPTAAGLNFN</sequence>
<dbReference type="Proteomes" id="UP000248395">
    <property type="component" value="Unassembled WGS sequence"/>
</dbReference>
<protein>
    <submittedName>
        <fullName evidence="2">Glycosyl transferase family 2</fullName>
    </submittedName>
</protein>
<feature type="domain" description="Glycosyltransferase 2-like" evidence="1">
    <location>
        <begin position="3"/>
        <end position="156"/>
    </location>
</feature>
<organism evidence="2 3">
    <name type="scientific">Aquitalea magnusonii</name>
    <dbReference type="NCBI Taxonomy" id="332411"/>
    <lineage>
        <taxon>Bacteria</taxon>
        <taxon>Pseudomonadati</taxon>
        <taxon>Pseudomonadota</taxon>
        <taxon>Betaproteobacteria</taxon>
        <taxon>Neisseriales</taxon>
        <taxon>Chromobacteriaceae</taxon>
        <taxon>Aquitalea</taxon>
    </lineage>
</organism>
<keyword evidence="2" id="KW-0808">Transferase</keyword>
<comment type="caution">
    <text evidence="2">The sequence shown here is derived from an EMBL/GenBank/DDBJ whole genome shotgun (WGS) entry which is preliminary data.</text>
</comment>
<keyword evidence="3" id="KW-1185">Reference proteome</keyword>
<feature type="domain" description="Glycosyltransferase 2-like" evidence="1">
    <location>
        <begin position="335"/>
        <end position="469"/>
    </location>
</feature>
<dbReference type="SUPFAM" id="SSF53448">
    <property type="entry name" value="Nucleotide-diphospho-sugar transferases"/>
    <property type="match status" value="2"/>
</dbReference>
<dbReference type="OrthoDB" id="433681at2"/>
<dbReference type="PANTHER" id="PTHR43685">
    <property type="entry name" value="GLYCOSYLTRANSFERASE"/>
    <property type="match status" value="1"/>
</dbReference>
<dbReference type="Pfam" id="PF00535">
    <property type="entry name" value="Glycos_transf_2"/>
    <property type="match status" value="2"/>
</dbReference>